<protein>
    <submittedName>
        <fullName evidence="3">Uncharacterized protein</fullName>
    </submittedName>
</protein>
<feature type="transmembrane region" description="Helical" evidence="2">
    <location>
        <begin position="132"/>
        <end position="155"/>
    </location>
</feature>
<proteinExistence type="predicted"/>
<name>A0A9Q5HUX3_SANBA</name>
<feature type="transmembrane region" description="Helical" evidence="2">
    <location>
        <begin position="46"/>
        <end position="65"/>
    </location>
</feature>
<feature type="compositionally biased region" description="Basic and acidic residues" evidence="1">
    <location>
        <begin position="433"/>
        <end position="447"/>
    </location>
</feature>
<feature type="compositionally biased region" description="Low complexity" evidence="1">
    <location>
        <begin position="356"/>
        <end position="374"/>
    </location>
</feature>
<organism evidence="3 4">
    <name type="scientific">Sanghuangporus baumii</name>
    <name type="common">Phellinus baumii</name>
    <dbReference type="NCBI Taxonomy" id="108892"/>
    <lineage>
        <taxon>Eukaryota</taxon>
        <taxon>Fungi</taxon>
        <taxon>Dikarya</taxon>
        <taxon>Basidiomycota</taxon>
        <taxon>Agaricomycotina</taxon>
        <taxon>Agaricomycetes</taxon>
        <taxon>Hymenochaetales</taxon>
        <taxon>Hymenochaetaceae</taxon>
        <taxon>Sanghuangporus</taxon>
    </lineage>
</organism>
<feature type="compositionally biased region" description="Polar residues" evidence="1">
    <location>
        <begin position="266"/>
        <end position="277"/>
    </location>
</feature>
<keyword evidence="4" id="KW-1185">Reference proteome</keyword>
<feature type="compositionally biased region" description="Basic and acidic residues" evidence="1">
    <location>
        <begin position="390"/>
        <end position="413"/>
    </location>
</feature>
<feature type="region of interest" description="Disordered" evidence="1">
    <location>
        <begin position="261"/>
        <end position="340"/>
    </location>
</feature>
<sequence>MDVYLRPRRCKKFAPFVGVLSLISNIISAIILILRTYALYERATWVLIVTGIFGAASVAVGAWSVNSVDGELFNFQPIVVCVPMLIHDQGLKFAWITTFCFDFVVFGLTIARTYRYMKAQSRLHMESRLTVLLMRDGSIYFLVMSIVNAANYILAARIQNSFFASATGTNSILANVISVTMISRLLLNLREEAIEYNRGTSSGDGVPTVRTLTDTNLVFTSRIFGNLTAEFDYEEDTRRFRTRSGSENYYSYDFSGEDSDEVYELQSRSTRTGHSARTLSTDPGSSSGTGTIAGSSSGSGSGSGSGTTSDKGVGGRKGYSKLTSATGRHPRGEPQTPVITVGENRQLWPLEDRSPHLLSPLSPSTMSSLPPTLRTSKHSPHPPPTASPSDYREVEEHEGFTRKDIGADRDSSNLRRQAQSPVLGNEEAIELSNLERRPRDESGREYHLFPNHYRRPPHSTPES</sequence>
<feature type="transmembrane region" description="Helical" evidence="2">
    <location>
        <begin position="93"/>
        <end position="111"/>
    </location>
</feature>
<gene>
    <name evidence="3" type="ORF">A7U60_g6361</name>
</gene>
<comment type="caution">
    <text evidence="3">The sequence shown here is derived from an EMBL/GenBank/DDBJ whole genome shotgun (WGS) entry which is preliminary data.</text>
</comment>
<feature type="compositionally biased region" description="Low complexity" evidence="1">
    <location>
        <begin position="278"/>
        <end position="296"/>
    </location>
</feature>
<evidence type="ECO:0000313" key="4">
    <source>
        <dbReference type="Proteomes" id="UP000757232"/>
    </source>
</evidence>
<evidence type="ECO:0000256" key="1">
    <source>
        <dbReference type="SAM" id="MobiDB-lite"/>
    </source>
</evidence>
<dbReference type="Proteomes" id="UP000757232">
    <property type="component" value="Unassembled WGS sequence"/>
</dbReference>
<accession>A0A9Q5HUX3</accession>
<keyword evidence="2" id="KW-0812">Transmembrane</keyword>
<evidence type="ECO:0000313" key="3">
    <source>
        <dbReference type="EMBL" id="OCB86468.1"/>
    </source>
</evidence>
<reference evidence="3" key="1">
    <citation type="submission" date="2016-06" db="EMBL/GenBank/DDBJ databases">
        <title>Draft Genome sequence of the fungus Inonotus baumii.</title>
        <authorList>
            <person name="Zhu H."/>
            <person name="Lin W."/>
        </authorList>
    </citation>
    <scope>NUCLEOTIDE SEQUENCE</scope>
    <source>
        <strain evidence="3">821</strain>
    </source>
</reference>
<keyword evidence="2" id="KW-1133">Transmembrane helix</keyword>
<keyword evidence="2" id="KW-0472">Membrane</keyword>
<feature type="region of interest" description="Disordered" evidence="1">
    <location>
        <begin position="352"/>
        <end position="463"/>
    </location>
</feature>
<dbReference type="EMBL" id="LNZH02000201">
    <property type="protein sequence ID" value="OCB86468.1"/>
    <property type="molecule type" value="Genomic_DNA"/>
</dbReference>
<evidence type="ECO:0000256" key="2">
    <source>
        <dbReference type="SAM" id="Phobius"/>
    </source>
</evidence>
<feature type="transmembrane region" description="Helical" evidence="2">
    <location>
        <begin position="13"/>
        <end position="34"/>
    </location>
</feature>
<dbReference type="OrthoDB" id="3261349at2759"/>
<dbReference type="AlphaFoldDB" id="A0A9Q5HUX3"/>